<dbReference type="OrthoDB" id="5431326at2"/>
<dbReference type="GO" id="GO:0006801">
    <property type="term" value="P:superoxide metabolic process"/>
    <property type="evidence" value="ECO:0007669"/>
    <property type="project" value="InterPro"/>
</dbReference>
<dbReference type="GO" id="GO:0046872">
    <property type="term" value="F:metal ion binding"/>
    <property type="evidence" value="ECO:0007669"/>
    <property type="project" value="InterPro"/>
</dbReference>
<dbReference type="Proteomes" id="UP000241858">
    <property type="component" value="Unassembled WGS sequence"/>
</dbReference>
<dbReference type="SUPFAM" id="SSF49329">
    <property type="entry name" value="Cu,Zn superoxide dismutase-like"/>
    <property type="match status" value="1"/>
</dbReference>
<feature type="domain" description="Superoxide dismutase copper/zinc binding" evidence="2">
    <location>
        <begin position="25"/>
        <end position="99"/>
    </location>
</feature>
<dbReference type="Pfam" id="PF00080">
    <property type="entry name" value="Sod_Cu"/>
    <property type="match status" value="1"/>
</dbReference>
<evidence type="ECO:0000313" key="3">
    <source>
        <dbReference type="EMBL" id="PSU06564.1"/>
    </source>
</evidence>
<proteinExistence type="inferred from homology"/>
<reference evidence="3 4" key="1">
    <citation type="submission" date="2018-03" db="EMBL/GenBank/DDBJ databases">
        <title>Whole genome sequencing of Histamine producing bacteria.</title>
        <authorList>
            <person name="Butler K."/>
        </authorList>
    </citation>
    <scope>NUCLEOTIDE SEQUENCE [LARGE SCALE GENOMIC DNA]</scope>
    <source>
        <strain evidence="3 4">DSM 23343</strain>
    </source>
</reference>
<evidence type="ECO:0000256" key="1">
    <source>
        <dbReference type="ARBA" id="ARBA00010457"/>
    </source>
</evidence>
<comment type="caution">
    <text evidence="3">The sequence shown here is derived from an EMBL/GenBank/DDBJ whole genome shotgun (WGS) entry which is preliminary data.</text>
</comment>
<dbReference type="EMBL" id="PYLY01000011">
    <property type="protein sequence ID" value="PSU06564.1"/>
    <property type="molecule type" value="Genomic_DNA"/>
</dbReference>
<name>A0A2T3HZG7_9GAMM</name>
<evidence type="ECO:0000259" key="2">
    <source>
        <dbReference type="Pfam" id="PF00080"/>
    </source>
</evidence>
<gene>
    <name evidence="3" type="ORF">C0W81_07545</name>
</gene>
<protein>
    <recommendedName>
        <fullName evidence="2">Superoxide dismutase copper/zinc binding domain-containing protein</fullName>
    </recommendedName>
</protein>
<organism evidence="3 4">
    <name type="scientific">Photobacterium aquimaris</name>
    <dbReference type="NCBI Taxonomy" id="512643"/>
    <lineage>
        <taxon>Bacteria</taxon>
        <taxon>Pseudomonadati</taxon>
        <taxon>Pseudomonadota</taxon>
        <taxon>Gammaproteobacteria</taxon>
        <taxon>Vibrionales</taxon>
        <taxon>Vibrionaceae</taxon>
        <taxon>Photobacterium</taxon>
    </lineage>
</organism>
<dbReference type="Gene3D" id="2.60.40.200">
    <property type="entry name" value="Superoxide dismutase, copper/zinc binding domain"/>
    <property type="match status" value="1"/>
</dbReference>
<evidence type="ECO:0000313" key="4">
    <source>
        <dbReference type="Proteomes" id="UP000241858"/>
    </source>
</evidence>
<sequence>MINIALLFNDLVFPYLFLNRIRIKVLSGLSPELHGFHLHENASCESTKNMEKIAAGGHYDPMNTGKHGYSWTNDNHLGDLPTLYVDNHADHLYQYVDAVVNV</sequence>
<dbReference type="InterPro" id="IPR001424">
    <property type="entry name" value="SOD_Cu_Zn_dom"/>
</dbReference>
<accession>A0A2T3HZG7</accession>
<dbReference type="AlphaFoldDB" id="A0A2T3HZG7"/>
<dbReference type="InterPro" id="IPR036423">
    <property type="entry name" value="SOD-like_Cu/Zn_dom_sf"/>
</dbReference>
<comment type="similarity">
    <text evidence="1">Belongs to the Cu-Zn superoxide dismutase family.</text>
</comment>